<accession>A0A327WKX5</accession>
<dbReference type="Proteomes" id="UP000248790">
    <property type="component" value="Unassembled WGS sequence"/>
</dbReference>
<dbReference type="Pfam" id="PF18483">
    <property type="entry name" value="Lectin_L-type_dom"/>
    <property type="match status" value="1"/>
</dbReference>
<dbReference type="SUPFAM" id="SSF49899">
    <property type="entry name" value="Concanavalin A-like lectins/glucanases"/>
    <property type="match status" value="1"/>
</dbReference>
<dbReference type="AlphaFoldDB" id="A0A327WKX5"/>
<protein>
    <submittedName>
        <fullName evidence="1">Gliding motility-associated-like protein</fullName>
    </submittedName>
</protein>
<dbReference type="GO" id="GO:0004553">
    <property type="term" value="F:hydrolase activity, hydrolyzing O-glycosyl compounds"/>
    <property type="evidence" value="ECO:0007669"/>
    <property type="project" value="UniProtKB-ARBA"/>
</dbReference>
<organism evidence="1 2">
    <name type="scientific">Larkinella arboricola</name>
    <dbReference type="NCBI Taxonomy" id="643671"/>
    <lineage>
        <taxon>Bacteria</taxon>
        <taxon>Pseudomonadati</taxon>
        <taxon>Bacteroidota</taxon>
        <taxon>Cytophagia</taxon>
        <taxon>Cytophagales</taxon>
        <taxon>Spirosomataceae</taxon>
        <taxon>Larkinella</taxon>
    </lineage>
</organism>
<dbReference type="InterPro" id="IPR056573">
    <property type="entry name" value="Lectin_L-type_dom"/>
</dbReference>
<sequence length="316" mass="34994">MRSFLLLVLLAGYLTGFPTFLYGQYRLMGNAQPGQSDNCYVITTDTSMQAGAVWNTQPIDLSESHTWEFTVNLGHNPEGGEGLVFVLQAQNLDALGGRAGSLGYTGIRPSIGIEFDTDTGNFDNIAINKNGTITHDLAGPVPAFSNFATLKDGRDHFVRIEWNAAATTLRIFLDCELKMTKTVDLVKNIFADRPQVWWGMTGSTGPESNANTQRVCFQVPSCSPVVYIPDVFSPNADGTNDHLEIKTKDELTIELTVFNRWGEIVFQSHSLENTWNGTYQNAECAPGTYTYKLTYQRADLTDSPIYQQTGHVLLVR</sequence>
<dbReference type="OrthoDB" id="1521709at2"/>
<dbReference type="GO" id="GO:0005975">
    <property type="term" value="P:carbohydrate metabolic process"/>
    <property type="evidence" value="ECO:0007669"/>
    <property type="project" value="UniProtKB-ARBA"/>
</dbReference>
<reference evidence="1 2" key="1">
    <citation type="submission" date="2018-06" db="EMBL/GenBank/DDBJ databases">
        <title>Genomic Encyclopedia of Archaeal and Bacterial Type Strains, Phase II (KMG-II): from individual species to whole genera.</title>
        <authorList>
            <person name="Goeker M."/>
        </authorList>
    </citation>
    <scope>NUCLEOTIDE SEQUENCE [LARGE SCALE GENOMIC DNA]</scope>
    <source>
        <strain evidence="1 2">DSM 21851</strain>
    </source>
</reference>
<evidence type="ECO:0000313" key="1">
    <source>
        <dbReference type="EMBL" id="RAJ92269.1"/>
    </source>
</evidence>
<dbReference type="Gene3D" id="2.60.120.200">
    <property type="match status" value="1"/>
</dbReference>
<gene>
    <name evidence="1" type="ORF">LX87_05238</name>
</gene>
<comment type="caution">
    <text evidence="1">The sequence shown here is derived from an EMBL/GenBank/DDBJ whole genome shotgun (WGS) entry which is preliminary data.</text>
</comment>
<dbReference type="RefSeq" id="WP_111631234.1">
    <property type="nucleotide sequence ID" value="NZ_QLMC01000008.1"/>
</dbReference>
<name>A0A327WKX5_LARAB</name>
<proteinExistence type="predicted"/>
<keyword evidence="2" id="KW-1185">Reference proteome</keyword>
<dbReference type="NCBIfam" id="TIGR04131">
    <property type="entry name" value="Bac_Flav_CTERM"/>
    <property type="match status" value="1"/>
</dbReference>
<evidence type="ECO:0000313" key="2">
    <source>
        <dbReference type="Proteomes" id="UP000248790"/>
    </source>
</evidence>
<dbReference type="Pfam" id="PF13585">
    <property type="entry name" value="CHU_C"/>
    <property type="match status" value="1"/>
</dbReference>
<dbReference type="InterPro" id="IPR013320">
    <property type="entry name" value="ConA-like_dom_sf"/>
</dbReference>
<dbReference type="InterPro" id="IPR026341">
    <property type="entry name" value="T9SS_type_B"/>
</dbReference>
<dbReference type="EMBL" id="QLMC01000008">
    <property type="protein sequence ID" value="RAJ92269.1"/>
    <property type="molecule type" value="Genomic_DNA"/>
</dbReference>
<dbReference type="CDD" id="cd01951">
    <property type="entry name" value="lectin_L-type"/>
    <property type="match status" value="1"/>
</dbReference>